<feature type="region of interest" description="Disordered" evidence="1">
    <location>
        <begin position="1"/>
        <end position="160"/>
    </location>
</feature>
<organism evidence="2 3">
    <name type="scientific">Rotaria sordida</name>
    <dbReference type="NCBI Taxonomy" id="392033"/>
    <lineage>
        <taxon>Eukaryota</taxon>
        <taxon>Metazoa</taxon>
        <taxon>Spiralia</taxon>
        <taxon>Gnathifera</taxon>
        <taxon>Rotifera</taxon>
        <taxon>Eurotatoria</taxon>
        <taxon>Bdelloidea</taxon>
        <taxon>Philodinida</taxon>
        <taxon>Philodinidae</taxon>
        <taxon>Rotaria</taxon>
    </lineage>
</organism>
<evidence type="ECO:0000256" key="1">
    <source>
        <dbReference type="SAM" id="MobiDB-lite"/>
    </source>
</evidence>
<protein>
    <submittedName>
        <fullName evidence="2">Uncharacterized protein</fullName>
    </submittedName>
</protein>
<comment type="caution">
    <text evidence="2">The sequence shown here is derived from an EMBL/GenBank/DDBJ whole genome shotgun (WGS) entry which is preliminary data.</text>
</comment>
<dbReference type="AlphaFoldDB" id="A0A819C1H9"/>
<dbReference type="Proteomes" id="UP000663836">
    <property type="component" value="Unassembled WGS sequence"/>
</dbReference>
<gene>
    <name evidence="2" type="ORF">JBS370_LOCUS15828</name>
</gene>
<feature type="compositionally biased region" description="Low complexity" evidence="1">
    <location>
        <begin position="10"/>
        <end position="160"/>
    </location>
</feature>
<dbReference type="EMBL" id="CAJOBD010001544">
    <property type="protein sequence ID" value="CAF3810326.1"/>
    <property type="molecule type" value="Genomic_DNA"/>
</dbReference>
<reference evidence="2" key="1">
    <citation type="submission" date="2021-02" db="EMBL/GenBank/DDBJ databases">
        <authorList>
            <person name="Nowell W R."/>
        </authorList>
    </citation>
    <scope>NUCLEOTIDE SEQUENCE</scope>
</reference>
<proteinExistence type="predicted"/>
<name>A0A819C1H9_9BILA</name>
<evidence type="ECO:0000313" key="3">
    <source>
        <dbReference type="Proteomes" id="UP000663836"/>
    </source>
</evidence>
<sequence length="328" mass="33756">MLDSGSHIPTTTTTSTSTTSTSTTSTTTTSTTSTTTTSTTSTTTTSTTSTTTTSTTSTTTTSTTSTTTTVTTSTATTATTSTTETTETTSTSISTSSATSSTTSTTETTSTSTSTSTSTTTTTTSTTTTTTTSTTSTTTTSTTSTSTTSTTSTSTTSTTTTTTASVPLTVSGAQNNFDVTGLPSGWTLCYYDTYNVALNSTVLDTILTQCNKGKLLLGCGPINSSVLTLAAMGLRSDVLYNCGNTTTCTHTANGVGWYYSSDYSWGFVENQDTVFRNRCDVDISSQGSSNSGLRLCWHTGSNLGGYRCGSSVGLNSDTTYARYIYHVD</sequence>
<accession>A0A819C1H9</accession>
<evidence type="ECO:0000313" key="2">
    <source>
        <dbReference type="EMBL" id="CAF3810326.1"/>
    </source>
</evidence>